<feature type="domain" description="Rhodopsin" evidence="7">
    <location>
        <begin position="27"/>
        <end position="269"/>
    </location>
</feature>
<dbReference type="PANTHER" id="PTHR33048">
    <property type="entry name" value="PTH11-LIKE INTEGRAL MEMBRANE PROTEIN (AFU_ORTHOLOGUE AFUA_5G11245)"/>
    <property type="match status" value="1"/>
</dbReference>
<dbReference type="GeneID" id="81597758"/>
<proteinExistence type="inferred from homology"/>
<evidence type="ECO:0000256" key="3">
    <source>
        <dbReference type="ARBA" id="ARBA00022989"/>
    </source>
</evidence>
<evidence type="ECO:0000256" key="4">
    <source>
        <dbReference type="ARBA" id="ARBA00023136"/>
    </source>
</evidence>
<dbReference type="GO" id="GO:0016020">
    <property type="term" value="C:membrane"/>
    <property type="evidence" value="ECO:0007669"/>
    <property type="project" value="UniProtKB-SubCell"/>
</dbReference>
<feature type="transmembrane region" description="Helical" evidence="6">
    <location>
        <begin position="174"/>
        <end position="196"/>
    </location>
</feature>
<keyword evidence="3 6" id="KW-1133">Transmembrane helix</keyword>
<keyword evidence="2 6" id="KW-0812">Transmembrane</keyword>
<feature type="transmembrane region" description="Helical" evidence="6">
    <location>
        <begin position="208"/>
        <end position="232"/>
    </location>
</feature>
<evidence type="ECO:0000256" key="6">
    <source>
        <dbReference type="SAM" id="Phobius"/>
    </source>
</evidence>
<dbReference type="AlphaFoldDB" id="A0AAD6CAD2"/>
<dbReference type="InterPro" id="IPR052337">
    <property type="entry name" value="SAT4-like"/>
</dbReference>
<keyword evidence="4 6" id="KW-0472">Membrane</keyword>
<comment type="similarity">
    <text evidence="5">Belongs to the SAT4 family.</text>
</comment>
<feature type="transmembrane region" description="Helical" evidence="6">
    <location>
        <begin position="121"/>
        <end position="143"/>
    </location>
</feature>
<reference evidence="8" key="2">
    <citation type="journal article" date="2023" name="IMA Fungus">
        <title>Comparative genomic study of the Penicillium genus elucidates a diverse pangenome and 15 lateral gene transfer events.</title>
        <authorList>
            <person name="Petersen C."/>
            <person name="Sorensen T."/>
            <person name="Nielsen M.R."/>
            <person name="Sondergaard T.E."/>
            <person name="Sorensen J.L."/>
            <person name="Fitzpatrick D.A."/>
            <person name="Frisvad J.C."/>
            <person name="Nielsen K.L."/>
        </authorList>
    </citation>
    <scope>NUCLEOTIDE SEQUENCE</scope>
    <source>
        <strain evidence="8">IBT 16125</strain>
    </source>
</reference>
<dbReference type="RefSeq" id="XP_056768242.1">
    <property type="nucleotide sequence ID" value="XM_056907515.1"/>
</dbReference>
<feature type="transmembrane region" description="Helical" evidence="6">
    <location>
        <begin position="6"/>
        <end position="31"/>
    </location>
</feature>
<protein>
    <submittedName>
        <fullName evidence="8">Pectinesterase</fullName>
    </submittedName>
</protein>
<sequence>MPLVGPSLAIFIVSMVMMILSIVAVSLRTFVRLYIVRAFGWDDALMLAALVVFVVLNACCFVGAEKGAGRTRDDYENFESYRTALLYWWLCQIFYIWSSAIAKISISVALLRLTVSRTHHIIIWSMIGLTIAVSSMFWLVMLLNCHPISYFWNYADPSKTGTCMSENDLVKVAYVYSCVTIVCDLTLGILPIFLVWKLQMSHRTKIAVGGILSMGAIASVAVIVRIPFLHFYADTNFLHSTYQIAIWSVVETGLGITASSLFTLRPLFRWILDEKLSYGRNTRSAGRGYNEYPLPSLNNDGLRVAHNAGIRSQENGSWDESKVINTVTIPPSQNFLTDNSSEEALYPEPNPITSGNYVTVQRTFIQTISERAK</sequence>
<organism evidence="8 9">
    <name type="scientific">Penicillium daleae</name>
    <dbReference type="NCBI Taxonomy" id="63821"/>
    <lineage>
        <taxon>Eukaryota</taxon>
        <taxon>Fungi</taxon>
        <taxon>Dikarya</taxon>
        <taxon>Ascomycota</taxon>
        <taxon>Pezizomycotina</taxon>
        <taxon>Eurotiomycetes</taxon>
        <taxon>Eurotiomycetidae</taxon>
        <taxon>Eurotiales</taxon>
        <taxon>Aspergillaceae</taxon>
        <taxon>Penicillium</taxon>
    </lineage>
</organism>
<reference evidence="8" key="1">
    <citation type="submission" date="2022-12" db="EMBL/GenBank/DDBJ databases">
        <authorList>
            <person name="Petersen C."/>
        </authorList>
    </citation>
    <scope>NUCLEOTIDE SEQUENCE</scope>
    <source>
        <strain evidence="8">IBT 16125</strain>
    </source>
</reference>
<keyword evidence="9" id="KW-1185">Reference proteome</keyword>
<evidence type="ECO:0000313" key="8">
    <source>
        <dbReference type="EMBL" id="KAJ5455869.1"/>
    </source>
</evidence>
<comment type="subcellular location">
    <subcellularLocation>
        <location evidence="1">Membrane</location>
        <topology evidence="1">Multi-pass membrane protein</topology>
    </subcellularLocation>
</comment>
<accession>A0AAD6CAD2</accession>
<evidence type="ECO:0000256" key="2">
    <source>
        <dbReference type="ARBA" id="ARBA00022692"/>
    </source>
</evidence>
<feature type="transmembrane region" description="Helical" evidence="6">
    <location>
        <begin position="84"/>
        <end position="109"/>
    </location>
</feature>
<dbReference type="Pfam" id="PF20684">
    <property type="entry name" value="Fung_rhodopsin"/>
    <property type="match status" value="1"/>
</dbReference>
<evidence type="ECO:0000259" key="7">
    <source>
        <dbReference type="Pfam" id="PF20684"/>
    </source>
</evidence>
<name>A0AAD6CAD2_9EURO</name>
<evidence type="ECO:0000313" key="9">
    <source>
        <dbReference type="Proteomes" id="UP001213681"/>
    </source>
</evidence>
<dbReference type="PANTHER" id="PTHR33048:SF140">
    <property type="entry name" value="ATPASE, PUTATIVE (EUROFUNG)-RELATED"/>
    <property type="match status" value="1"/>
</dbReference>
<comment type="caution">
    <text evidence="8">The sequence shown here is derived from an EMBL/GenBank/DDBJ whole genome shotgun (WGS) entry which is preliminary data.</text>
</comment>
<feature type="transmembrane region" description="Helical" evidence="6">
    <location>
        <begin position="43"/>
        <end position="64"/>
    </location>
</feature>
<dbReference type="Proteomes" id="UP001213681">
    <property type="component" value="Unassembled WGS sequence"/>
</dbReference>
<dbReference type="EMBL" id="JAPVEA010000004">
    <property type="protein sequence ID" value="KAJ5455869.1"/>
    <property type="molecule type" value="Genomic_DNA"/>
</dbReference>
<evidence type="ECO:0000256" key="5">
    <source>
        <dbReference type="ARBA" id="ARBA00038359"/>
    </source>
</evidence>
<gene>
    <name evidence="8" type="ORF">N7458_004133</name>
</gene>
<dbReference type="InterPro" id="IPR049326">
    <property type="entry name" value="Rhodopsin_dom_fungi"/>
</dbReference>
<evidence type="ECO:0000256" key="1">
    <source>
        <dbReference type="ARBA" id="ARBA00004141"/>
    </source>
</evidence>